<gene>
    <name evidence="1" type="ORF">MRATA1EN1_LOCUS10185</name>
</gene>
<reference evidence="1" key="1">
    <citation type="submission" date="2023-04" db="EMBL/GenBank/DDBJ databases">
        <authorList>
            <consortium name="ELIXIR-Norway"/>
        </authorList>
    </citation>
    <scope>NUCLEOTIDE SEQUENCE [LARGE SCALE GENOMIC DNA]</scope>
</reference>
<keyword evidence="2" id="KW-1185">Reference proteome</keyword>
<proteinExistence type="predicted"/>
<name>A0ABN8YLB4_RANTA</name>
<organism evidence="1 2">
    <name type="scientific">Rangifer tarandus platyrhynchus</name>
    <name type="common">Svalbard reindeer</name>
    <dbReference type="NCBI Taxonomy" id="3082113"/>
    <lineage>
        <taxon>Eukaryota</taxon>
        <taxon>Metazoa</taxon>
        <taxon>Chordata</taxon>
        <taxon>Craniata</taxon>
        <taxon>Vertebrata</taxon>
        <taxon>Euteleostomi</taxon>
        <taxon>Mammalia</taxon>
        <taxon>Eutheria</taxon>
        <taxon>Laurasiatheria</taxon>
        <taxon>Artiodactyla</taxon>
        <taxon>Ruminantia</taxon>
        <taxon>Pecora</taxon>
        <taxon>Cervidae</taxon>
        <taxon>Odocoileinae</taxon>
        <taxon>Rangifer</taxon>
    </lineage>
</organism>
<evidence type="ECO:0000313" key="2">
    <source>
        <dbReference type="Proteomes" id="UP001176941"/>
    </source>
</evidence>
<dbReference type="EMBL" id="OX459956">
    <property type="protein sequence ID" value="CAI9161223.1"/>
    <property type="molecule type" value="Genomic_DNA"/>
</dbReference>
<accession>A0ABN8YLB4</accession>
<protein>
    <submittedName>
        <fullName evidence="1">Uncharacterized protein</fullName>
    </submittedName>
</protein>
<dbReference type="Proteomes" id="UP001176941">
    <property type="component" value="Chromosome 20"/>
</dbReference>
<evidence type="ECO:0000313" key="1">
    <source>
        <dbReference type="EMBL" id="CAI9161223.1"/>
    </source>
</evidence>
<sequence length="101" mass="11209">MLLVYHLLCNHVPPARPRAPRQMWPLAGPAPVCRTSPYSRAPVLFAFDPPLRWPSQRPGEDLEGTALPASQDHQVLKHQTGAHEATASLSLYVYETKEAIS</sequence>